<protein>
    <submittedName>
        <fullName evidence="2">Uncharacterized protein</fullName>
    </submittedName>
</protein>
<dbReference type="STRING" id="1034346.GCA_000313565_03337"/>
<dbReference type="SUPFAM" id="SSF51366">
    <property type="entry name" value="Ribulose-phoshate binding barrel"/>
    <property type="match status" value="1"/>
</dbReference>
<comment type="caution">
    <text evidence="2">The sequence shown here is derived from an EMBL/GenBank/DDBJ whole genome shotgun (WGS) entry which is preliminary data.</text>
</comment>
<dbReference type="GeneID" id="94439286"/>
<dbReference type="InterPro" id="IPR005137">
    <property type="entry name" value="BtpA"/>
</dbReference>
<dbReference type="EMBL" id="QJKH01000013">
    <property type="protein sequence ID" value="PXX76832.1"/>
    <property type="molecule type" value="Genomic_DNA"/>
</dbReference>
<sequence>MDKNWIEETFKTKKAIIGLVHMQPLPGDPYYDQEGGMQKVIDMARADVLALQEGGVDGLLFTNEFSTPYMAKVEFETVAAMAYVMGALRAEIKLPYGNDCISDDMASISLAAASGALFTRGVYHGTWATSSGFCDSNGGGAVRLKHNLGIDDFKLIHYLIPESAADVGGRDPIAIMKPTYFLNQPDGIAVAGMVAGQKVDVSTLKTCREAYPDAVLFAATGVKIDNVQDYLAVVDGAFVGTSFKKEGKFRNQIDGERVKAFMDKVKELRKIYD</sequence>
<dbReference type="Proteomes" id="UP000247612">
    <property type="component" value="Unassembled WGS sequence"/>
</dbReference>
<evidence type="ECO:0000313" key="2">
    <source>
        <dbReference type="EMBL" id="PXX76832.1"/>
    </source>
</evidence>
<dbReference type="PANTHER" id="PTHR21381">
    <property type="entry name" value="ZGC:162297"/>
    <property type="match status" value="1"/>
</dbReference>
<gene>
    <name evidence="2" type="ORF">DES51_11326</name>
</gene>
<proteinExistence type="inferred from homology"/>
<dbReference type="PANTHER" id="PTHR21381:SF3">
    <property type="entry name" value="SGC REGION PROTEIN SGCQ-RELATED"/>
    <property type="match status" value="1"/>
</dbReference>
<accession>A0A2V2FR56</accession>
<dbReference type="OrthoDB" id="9791357at2"/>
<dbReference type="AlphaFoldDB" id="A0A2V2FR56"/>
<keyword evidence="3" id="KW-1185">Reference proteome</keyword>
<evidence type="ECO:0000313" key="3">
    <source>
        <dbReference type="Proteomes" id="UP000247612"/>
    </source>
</evidence>
<organism evidence="2 3">
    <name type="scientific">Dielma fastidiosa</name>
    <dbReference type="NCBI Taxonomy" id="1034346"/>
    <lineage>
        <taxon>Bacteria</taxon>
        <taxon>Bacillati</taxon>
        <taxon>Bacillota</taxon>
        <taxon>Erysipelotrichia</taxon>
        <taxon>Erysipelotrichales</taxon>
        <taxon>Erysipelotrichaceae</taxon>
        <taxon>Dielma</taxon>
    </lineage>
</organism>
<comment type="similarity">
    <text evidence="1">Belongs to the BtpA family.</text>
</comment>
<dbReference type="RefSeq" id="WP_022939615.1">
    <property type="nucleotide sequence ID" value="NZ_CABKRQ010000011.1"/>
</dbReference>
<dbReference type="NCBIfam" id="TIGR00259">
    <property type="entry name" value="thylakoid_BtpA"/>
    <property type="match status" value="1"/>
</dbReference>
<reference evidence="2 3" key="1">
    <citation type="submission" date="2018-05" db="EMBL/GenBank/DDBJ databases">
        <title>Genomic Encyclopedia of Type Strains, Phase IV (KMG-IV): sequencing the most valuable type-strain genomes for metagenomic binning, comparative biology and taxonomic classification.</title>
        <authorList>
            <person name="Goeker M."/>
        </authorList>
    </citation>
    <scope>NUCLEOTIDE SEQUENCE [LARGE SCALE GENOMIC DNA]</scope>
    <source>
        <strain evidence="2 3">JC118</strain>
    </source>
</reference>
<dbReference type="Pfam" id="PF03437">
    <property type="entry name" value="BtpA"/>
    <property type="match status" value="1"/>
</dbReference>
<evidence type="ECO:0000256" key="1">
    <source>
        <dbReference type="ARBA" id="ARBA00006007"/>
    </source>
</evidence>
<name>A0A2V2FR56_9FIRM</name>
<dbReference type="InterPro" id="IPR011060">
    <property type="entry name" value="RibuloseP-bd_barrel"/>
</dbReference>
<dbReference type="PIRSF" id="PIRSF005956">
    <property type="entry name" value="BtpA"/>
    <property type="match status" value="1"/>
</dbReference>